<dbReference type="Pfam" id="PF02515">
    <property type="entry name" value="CoA_transf_3"/>
    <property type="match status" value="1"/>
</dbReference>
<dbReference type="InterPro" id="IPR044855">
    <property type="entry name" value="CoA-Trfase_III_dom3_sf"/>
</dbReference>
<dbReference type="Proteomes" id="UP000292445">
    <property type="component" value="Unassembled WGS sequence"/>
</dbReference>
<protein>
    <submittedName>
        <fullName evidence="2">Formyl-CoA transferase</fullName>
    </submittedName>
</protein>
<dbReference type="GO" id="GO:0008410">
    <property type="term" value="F:CoA-transferase activity"/>
    <property type="evidence" value="ECO:0007669"/>
    <property type="project" value="TreeGrafter"/>
</dbReference>
<dbReference type="RefSeq" id="WP_130356282.1">
    <property type="nucleotide sequence ID" value="NZ_SGXC01000001.1"/>
</dbReference>
<dbReference type="PANTHER" id="PTHR48207:SF3">
    <property type="entry name" value="SUCCINATE--HYDROXYMETHYLGLUTARATE COA-TRANSFERASE"/>
    <property type="match status" value="1"/>
</dbReference>
<dbReference type="AlphaFoldDB" id="A0A4Q7NJB4"/>
<dbReference type="SUPFAM" id="SSF89796">
    <property type="entry name" value="CoA-transferase family III (CaiB/BaiF)"/>
    <property type="match status" value="1"/>
</dbReference>
<dbReference type="OrthoDB" id="5294844at2"/>
<keyword evidence="3" id="KW-1185">Reference proteome</keyword>
<evidence type="ECO:0000256" key="1">
    <source>
        <dbReference type="ARBA" id="ARBA00022679"/>
    </source>
</evidence>
<name>A0A4Q7NJB4_9BURK</name>
<dbReference type="InterPro" id="IPR023606">
    <property type="entry name" value="CoA-Trfase_III_dom_1_sf"/>
</dbReference>
<dbReference type="EMBL" id="SGXC01000001">
    <property type="protein sequence ID" value="RZS84978.1"/>
    <property type="molecule type" value="Genomic_DNA"/>
</dbReference>
<dbReference type="Gene3D" id="3.30.1540.10">
    <property type="entry name" value="formyl-coa transferase, domain 3"/>
    <property type="match status" value="1"/>
</dbReference>
<sequence length="399" mass="42393">MPQPLQGCRVVDFTHVLSGPIATNFLRLLGAEVIKIESAAGDTMRNYGGIQYADGMGPSFASVNSGKKSIVLDLKRAADVAVARELIAGADVVTENFRPGVMDRLGLGYEACKALNPRIVFCSISGYGQRGEVRHQPAIDQIIQSTSGMMSLSGEPGTPPIRIGYPAVDTYSGLLAAFAIVSALLQRGRDGQAQQVDVAMYDAALVLMISMAGPHLLTGKRPAKQGNRGYSMSPTADTFPTASGHLTLGAVRQDQFERLCRVIEREDLIADPRFQDRGTRVAHGEALQHEVSQALAGRGAAEWAGLLNAAGVPAGEVRELPEALAQPHLDDRQLLLSIPAGAQTLRVLNAGFRYEHDGPGLDAPPPALGQHTAEILAGLGRTPEQIAAFLHREDAQAES</sequence>
<proteinExistence type="predicted"/>
<gene>
    <name evidence="2" type="ORF">EV675_1000</name>
</gene>
<keyword evidence="1 2" id="KW-0808">Transferase</keyword>
<dbReference type="PANTHER" id="PTHR48207">
    <property type="entry name" value="SUCCINATE--HYDROXYMETHYLGLUTARATE COA-TRANSFERASE"/>
    <property type="match status" value="1"/>
</dbReference>
<dbReference type="Gene3D" id="3.40.50.10540">
    <property type="entry name" value="Crotonobetainyl-coa:carnitine coa-transferase, domain 1"/>
    <property type="match status" value="1"/>
</dbReference>
<organism evidence="2 3">
    <name type="scientific">Pigmentiphaga kullae</name>
    <dbReference type="NCBI Taxonomy" id="151784"/>
    <lineage>
        <taxon>Bacteria</taxon>
        <taxon>Pseudomonadati</taxon>
        <taxon>Pseudomonadota</taxon>
        <taxon>Betaproteobacteria</taxon>
        <taxon>Burkholderiales</taxon>
        <taxon>Alcaligenaceae</taxon>
        <taxon>Pigmentiphaga</taxon>
    </lineage>
</organism>
<dbReference type="InterPro" id="IPR003673">
    <property type="entry name" value="CoA-Trfase_fam_III"/>
</dbReference>
<reference evidence="2 3" key="1">
    <citation type="submission" date="2019-02" db="EMBL/GenBank/DDBJ databases">
        <title>Genomic Encyclopedia of Type Strains, Phase IV (KMG-IV): sequencing the most valuable type-strain genomes for metagenomic binning, comparative biology and taxonomic classification.</title>
        <authorList>
            <person name="Goeker M."/>
        </authorList>
    </citation>
    <scope>NUCLEOTIDE SEQUENCE [LARGE SCALE GENOMIC DNA]</scope>
    <source>
        <strain evidence="2 3">K24</strain>
    </source>
</reference>
<dbReference type="InterPro" id="IPR050483">
    <property type="entry name" value="CoA-transferase_III_domain"/>
</dbReference>
<evidence type="ECO:0000313" key="2">
    <source>
        <dbReference type="EMBL" id="RZS84978.1"/>
    </source>
</evidence>
<accession>A0A4Q7NJB4</accession>
<evidence type="ECO:0000313" key="3">
    <source>
        <dbReference type="Proteomes" id="UP000292445"/>
    </source>
</evidence>
<comment type="caution">
    <text evidence="2">The sequence shown here is derived from an EMBL/GenBank/DDBJ whole genome shotgun (WGS) entry which is preliminary data.</text>
</comment>